<dbReference type="InterPro" id="IPR032787">
    <property type="entry name" value="Prok-E2_D"/>
</dbReference>
<proteinExistence type="predicted"/>
<protein>
    <recommendedName>
        <fullName evidence="3">PRTRC system protein B</fullName>
    </recommendedName>
</protein>
<reference evidence="1 2" key="2">
    <citation type="journal article" date="2013" name="Environ. Sci. Technol.">
        <title>The 4-tert-butylphenol-utilizing bacterium Sphingobium fuliginis OMI can degrade bisphenols via phenolic ring hydroxylation and meta-cleavage pathway.</title>
        <authorList>
            <person name="Ogata Y."/>
            <person name="Goda S."/>
            <person name="Toyama T."/>
            <person name="Sei K."/>
            <person name="Ike M."/>
        </authorList>
    </citation>
    <scope>NUCLEOTIDE SEQUENCE [LARGE SCALE GENOMIC DNA]</scope>
    <source>
        <strain evidence="1 2">OMI</strain>
    </source>
</reference>
<dbReference type="AlphaFoldDB" id="A0A292ZNB6"/>
<sequence length="278" mass="30106">MSDHSSYFEASGGGLVLTNAILLYRNEPPRNIRTYGTNREAAPAFASIHSVEHDSEGQPTIAAGIPLSRAHLRQWTQALGRTVVPEILPDNVLVAHPDMIAWWVPARVRPAYFALSSPPTGLRLLTARTTVPVPYPAHLLVATRSGLGVYALPANARPRADTELLHSPVLNVFINGSLCWGNIPKPKALSIASIPEYESAVFDSWSTHPNPGQELTVRGKGGIVRLWDDLGARGARHFPVRRLKPFGATTRTQARRPAGTQARATMNVGRLIAMSAGT</sequence>
<dbReference type="Pfam" id="PF14460">
    <property type="entry name" value="Prok-E2_D"/>
    <property type="match status" value="1"/>
</dbReference>
<dbReference type="NCBIfam" id="TIGR03737">
    <property type="entry name" value="PRTRC_B"/>
    <property type="match status" value="1"/>
</dbReference>
<dbReference type="RefSeq" id="WP_099186846.1">
    <property type="nucleotide sequence ID" value="NZ_BEWI01000032.1"/>
</dbReference>
<accession>A0A292ZNB6</accession>
<comment type="caution">
    <text evidence="1">The sequence shown here is derived from an EMBL/GenBank/DDBJ whole genome shotgun (WGS) entry which is preliminary data.</text>
</comment>
<organism evidence="1 2">
    <name type="scientific">Sphingobium fuliginis (strain ATCC 27551)</name>
    <dbReference type="NCBI Taxonomy" id="336203"/>
    <lineage>
        <taxon>Bacteria</taxon>
        <taxon>Pseudomonadati</taxon>
        <taxon>Pseudomonadota</taxon>
        <taxon>Alphaproteobacteria</taxon>
        <taxon>Sphingomonadales</taxon>
        <taxon>Sphingomonadaceae</taxon>
        <taxon>Sphingobium</taxon>
    </lineage>
</organism>
<dbReference type="Proteomes" id="UP000221538">
    <property type="component" value="Unassembled WGS sequence"/>
</dbReference>
<reference evidence="1 2" key="1">
    <citation type="journal article" date="2013" name="Biodegradation">
        <title>Occurrence of 4-tert-butylphenol (4-t-BP) biodegradation in an aquatic sample caused by the presence of Spirodela polyrrhiza and isolation of a 4-t-BP-utilizing bacterium.</title>
        <authorList>
            <person name="Ogata Y."/>
            <person name="Toyama T."/>
            <person name="Yu N."/>
            <person name="Wang X."/>
            <person name="Sei K."/>
            <person name="Ike M."/>
        </authorList>
    </citation>
    <scope>NUCLEOTIDE SEQUENCE [LARGE SCALE GENOMIC DNA]</scope>
    <source>
        <strain evidence="1 2">OMI</strain>
    </source>
</reference>
<evidence type="ECO:0000313" key="2">
    <source>
        <dbReference type="Proteomes" id="UP000221538"/>
    </source>
</evidence>
<evidence type="ECO:0000313" key="1">
    <source>
        <dbReference type="EMBL" id="GAY24370.1"/>
    </source>
</evidence>
<gene>
    <name evidence="1" type="ORF">SFOMI_4950</name>
</gene>
<dbReference type="InterPro" id="IPR022280">
    <property type="entry name" value="PRTRC_protein-B"/>
</dbReference>
<evidence type="ECO:0008006" key="3">
    <source>
        <dbReference type="Google" id="ProtNLM"/>
    </source>
</evidence>
<name>A0A292ZNB6_SPHSA</name>
<dbReference type="EMBL" id="BEWI01000032">
    <property type="protein sequence ID" value="GAY24370.1"/>
    <property type="molecule type" value="Genomic_DNA"/>
</dbReference>